<dbReference type="AlphaFoldDB" id="A0A9W9HSY4"/>
<evidence type="ECO:0000313" key="5">
    <source>
        <dbReference type="Proteomes" id="UP001146351"/>
    </source>
</evidence>
<dbReference type="GO" id="GO:0005737">
    <property type="term" value="C:cytoplasm"/>
    <property type="evidence" value="ECO:0007669"/>
    <property type="project" value="TreeGrafter"/>
</dbReference>
<dbReference type="Gene3D" id="3.80.10.10">
    <property type="entry name" value="Ribonuclease Inhibitor"/>
    <property type="match status" value="1"/>
</dbReference>
<proteinExistence type="predicted"/>
<dbReference type="PANTHER" id="PTHR48051">
    <property type="match status" value="1"/>
</dbReference>
<feature type="region of interest" description="Disordered" evidence="3">
    <location>
        <begin position="1"/>
        <end position="77"/>
    </location>
</feature>
<protein>
    <submittedName>
        <fullName evidence="4">Leucine-rich repeat typical subtype</fullName>
    </submittedName>
</protein>
<reference evidence="4" key="2">
    <citation type="journal article" date="2023" name="IMA Fungus">
        <title>Comparative genomic study of the Penicillium genus elucidates a diverse pangenome and 15 lateral gene transfer events.</title>
        <authorList>
            <person name="Petersen C."/>
            <person name="Sorensen T."/>
            <person name="Nielsen M.R."/>
            <person name="Sondergaard T.E."/>
            <person name="Sorensen J.L."/>
            <person name="Fitzpatrick D.A."/>
            <person name="Frisvad J.C."/>
            <person name="Nielsen K.L."/>
        </authorList>
    </citation>
    <scope>NUCLEOTIDE SEQUENCE</scope>
    <source>
        <strain evidence="4">IBT 21917</strain>
    </source>
</reference>
<feature type="compositionally biased region" description="Pro residues" evidence="3">
    <location>
        <begin position="1"/>
        <end position="10"/>
    </location>
</feature>
<dbReference type="Proteomes" id="UP001146351">
    <property type="component" value="Unassembled WGS sequence"/>
</dbReference>
<dbReference type="InterPro" id="IPR050216">
    <property type="entry name" value="LRR_domain-containing"/>
</dbReference>
<organism evidence="4 5">
    <name type="scientific">Penicillium capsulatum</name>
    <dbReference type="NCBI Taxonomy" id="69766"/>
    <lineage>
        <taxon>Eukaryota</taxon>
        <taxon>Fungi</taxon>
        <taxon>Dikarya</taxon>
        <taxon>Ascomycota</taxon>
        <taxon>Pezizomycotina</taxon>
        <taxon>Eurotiomycetes</taxon>
        <taxon>Eurotiomycetidae</taxon>
        <taxon>Eurotiales</taxon>
        <taxon>Aspergillaceae</taxon>
        <taxon>Penicillium</taxon>
    </lineage>
</organism>
<dbReference type="InterPro" id="IPR003591">
    <property type="entry name" value="Leu-rich_rpt_typical-subtyp"/>
</dbReference>
<accession>A0A9W9HSY4</accession>
<dbReference type="PANTHER" id="PTHR48051:SF1">
    <property type="entry name" value="RAS SUPPRESSOR PROTEIN 1"/>
    <property type="match status" value="1"/>
</dbReference>
<keyword evidence="5" id="KW-1185">Reference proteome</keyword>
<keyword evidence="1" id="KW-0433">Leucine-rich repeat</keyword>
<dbReference type="SUPFAM" id="SSF52058">
    <property type="entry name" value="L domain-like"/>
    <property type="match status" value="1"/>
</dbReference>
<evidence type="ECO:0000313" key="4">
    <source>
        <dbReference type="EMBL" id="KAJ5156063.1"/>
    </source>
</evidence>
<dbReference type="InterPro" id="IPR032675">
    <property type="entry name" value="LRR_dom_sf"/>
</dbReference>
<sequence>MDNEVPLPPPRRIRHRSPAQAAGPSSNAAPSFRKARRLSRFDDCSSQPSSDPALFSSDDIPASGLENYHAPVSGAGRKRRYRGTWWGEQVIDPKRKRADFKEKRHVDSGVWMGSDESAAESLLSSDSSSWGEDLLKNVLDPRMNGKPLHGSSQSAAPGALSVLPVPISKGRQESEEHGYARAVVNDCLEKGEDSIDLGNLNLEKIPSGLLQPLQHLTKQPAVPEPPLSALSENAFSSLQPFLRVYLPGNSLSSLPNELFDLKDLKVLSVRNNKLHELPPTVSKLKALEVLNISVNRLTFLPWELLSLLQDGELKHFTAYPNSFQPIEDASIATWHRQISQEGKTDSRDPLKFDVYEGSPPDDAWTAIHVATGPLTRLDTEGKVVNKDPEAHKMVIKSDSAPASDAPSLRELALRSICKLPGIDQATDDELLEFPALVVPLLSRARDIRAAGGQHCSVCQREYVVPRTMWHEWWDCTPHENGMKRPRVSGEKLRPLPFQRFGCSLACSPGSSE</sequence>
<gene>
    <name evidence="4" type="ORF">N7492_008866</name>
</gene>
<evidence type="ECO:0000256" key="2">
    <source>
        <dbReference type="ARBA" id="ARBA00022737"/>
    </source>
</evidence>
<comment type="caution">
    <text evidence="4">The sequence shown here is derived from an EMBL/GenBank/DDBJ whole genome shotgun (WGS) entry which is preliminary data.</text>
</comment>
<dbReference type="SMART" id="SM00369">
    <property type="entry name" value="LRR_TYP"/>
    <property type="match status" value="2"/>
</dbReference>
<reference evidence="4" key="1">
    <citation type="submission" date="2022-11" db="EMBL/GenBank/DDBJ databases">
        <authorList>
            <person name="Petersen C."/>
        </authorList>
    </citation>
    <scope>NUCLEOTIDE SEQUENCE</scope>
    <source>
        <strain evidence="4">IBT 21917</strain>
    </source>
</reference>
<keyword evidence="2" id="KW-0677">Repeat</keyword>
<evidence type="ECO:0000256" key="3">
    <source>
        <dbReference type="SAM" id="MobiDB-lite"/>
    </source>
</evidence>
<evidence type="ECO:0000256" key="1">
    <source>
        <dbReference type="ARBA" id="ARBA00022614"/>
    </source>
</evidence>
<name>A0A9W9HSY4_9EURO</name>
<dbReference type="OrthoDB" id="1274115at2759"/>
<dbReference type="EMBL" id="JAPQKO010000006">
    <property type="protein sequence ID" value="KAJ5156063.1"/>
    <property type="molecule type" value="Genomic_DNA"/>
</dbReference>